<dbReference type="EMBL" id="JAXCGZ010006819">
    <property type="protein sequence ID" value="KAK7079510.1"/>
    <property type="molecule type" value="Genomic_DNA"/>
</dbReference>
<proteinExistence type="predicted"/>
<accession>A0AAN9ABN5</accession>
<feature type="non-terminal residue" evidence="1">
    <location>
        <position position="51"/>
    </location>
</feature>
<comment type="caution">
    <text evidence="1">The sequence shown here is derived from an EMBL/GenBank/DDBJ whole genome shotgun (WGS) entry which is preliminary data.</text>
</comment>
<keyword evidence="2" id="KW-1185">Reference proteome</keyword>
<evidence type="ECO:0000313" key="1">
    <source>
        <dbReference type="EMBL" id="KAK7079510.1"/>
    </source>
</evidence>
<sequence>VRNHAPLLQHNRQLAHPHSSYMNGEALVMMSDTTASSDDLSTPPHNTMVYR</sequence>
<protein>
    <submittedName>
        <fullName evidence="1">Uncharacterized protein</fullName>
    </submittedName>
</protein>
<evidence type="ECO:0000313" key="2">
    <source>
        <dbReference type="Proteomes" id="UP001381693"/>
    </source>
</evidence>
<gene>
    <name evidence="1" type="ORF">SK128_021927</name>
</gene>
<reference evidence="1 2" key="1">
    <citation type="submission" date="2023-11" db="EMBL/GenBank/DDBJ databases">
        <title>Halocaridina rubra genome assembly.</title>
        <authorList>
            <person name="Smith C."/>
        </authorList>
    </citation>
    <scope>NUCLEOTIDE SEQUENCE [LARGE SCALE GENOMIC DNA]</scope>
    <source>
        <strain evidence="1">EP-1</strain>
        <tissue evidence="1">Whole</tissue>
    </source>
</reference>
<name>A0AAN9ABN5_HALRR</name>
<organism evidence="1 2">
    <name type="scientific">Halocaridina rubra</name>
    <name type="common">Hawaiian red shrimp</name>
    <dbReference type="NCBI Taxonomy" id="373956"/>
    <lineage>
        <taxon>Eukaryota</taxon>
        <taxon>Metazoa</taxon>
        <taxon>Ecdysozoa</taxon>
        <taxon>Arthropoda</taxon>
        <taxon>Crustacea</taxon>
        <taxon>Multicrustacea</taxon>
        <taxon>Malacostraca</taxon>
        <taxon>Eumalacostraca</taxon>
        <taxon>Eucarida</taxon>
        <taxon>Decapoda</taxon>
        <taxon>Pleocyemata</taxon>
        <taxon>Caridea</taxon>
        <taxon>Atyoidea</taxon>
        <taxon>Atyidae</taxon>
        <taxon>Halocaridina</taxon>
    </lineage>
</organism>
<feature type="non-terminal residue" evidence="1">
    <location>
        <position position="1"/>
    </location>
</feature>
<dbReference type="Proteomes" id="UP001381693">
    <property type="component" value="Unassembled WGS sequence"/>
</dbReference>
<dbReference type="AlphaFoldDB" id="A0AAN9ABN5"/>